<evidence type="ECO:0000313" key="1">
    <source>
        <dbReference type="EMBL" id="ACL45849.1"/>
    </source>
</evidence>
<sequence>MLTNIVRPMVRTQIRLLASSQSPHSTLVATIVQWLGLLGVQAKVTQLATDSNQIQVALTVSKPDACEPEDWQQILENLNTGNDANRGDGSATLSEIQQRKLQRFLAHVIQAGNPDCVNAWDELYPQLQSLGFTEPMLLGIKAAIRVPQPLELLLADLEPDTAAIALSDAIGITLLDRQVNYRENQILSVLLDLIKQSNPTPQ</sequence>
<dbReference type="STRING" id="395961.Cyan7425_3527"/>
<gene>
    <name evidence="1" type="ordered locus">Cyan7425_3527</name>
</gene>
<accession>B8HRI2</accession>
<dbReference type="EMBL" id="CP001344">
    <property type="protein sequence ID" value="ACL45849.1"/>
    <property type="molecule type" value="Genomic_DNA"/>
</dbReference>
<dbReference type="HOGENOM" id="CLU_1389114_0_0_3"/>
<name>B8HRI2_CYAP4</name>
<protein>
    <submittedName>
        <fullName evidence="1">Uncharacterized protein</fullName>
    </submittedName>
</protein>
<reference evidence="1" key="1">
    <citation type="submission" date="2009-01" db="EMBL/GenBank/DDBJ databases">
        <title>Complete sequence of chromosome Cyanothece sp. PCC 7425.</title>
        <authorList>
            <consortium name="US DOE Joint Genome Institute"/>
            <person name="Lucas S."/>
            <person name="Copeland A."/>
            <person name="Lapidus A."/>
            <person name="Glavina del Rio T."/>
            <person name="Dalin E."/>
            <person name="Tice H."/>
            <person name="Bruce D."/>
            <person name="Goodwin L."/>
            <person name="Pitluck S."/>
            <person name="Sims D."/>
            <person name="Meineke L."/>
            <person name="Brettin T."/>
            <person name="Detter J.C."/>
            <person name="Han C."/>
            <person name="Larimer F."/>
            <person name="Land M."/>
            <person name="Hauser L."/>
            <person name="Kyrpides N."/>
            <person name="Ovchinnikova G."/>
            <person name="Liberton M."/>
            <person name="Stoeckel J."/>
            <person name="Banerjee A."/>
            <person name="Singh A."/>
            <person name="Page L."/>
            <person name="Sato H."/>
            <person name="Zhao L."/>
            <person name="Sherman L."/>
            <person name="Pakrasi H."/>
            <person name="Richardson P."/>
        </authorList>
    </citation>
    <scope>NUCLEOTIDE SEQUENCE</scope>
    <source>
        <strain evidence="1">PCC 7425</strain>
    </source>
</reference>
<proteinExistence type="predicted"/>
<dbReference type="eggNOG" id="ENOG50302EY">
    <property type="taxonomic scope" value="Bacteria"/>
</dbReference>
<dbReference type="KEGG" id="cyn:Cyan7425_3527"/>
<dbReference type="AlphaFoldDB" id="B8HRI2"/>
<organism evidence="1">
    <name type="scientific">Cyanothece sp. (strain PCC 7425 / ATCC 29141)</name>
    <dbReference type="NCBI Taxonomy" id="395961"/>
    <lineage>
        <taxon>Bacteria</taxon>
        <taxon>Bacillati</taxon>
        <taxon>Cyanobacteriota</taxon>
        <taxon>Cyanophyceae</taxon>
        <taxon>Gomontiellales</taxon>
        <taxon>Cyanothecaceae</taxon>
        <taxon>Cyanothece</taxon>
    </lineage>
</organism>